<dbReference type="RefSeq" id="WP_109708958.1">
    <property type="nucleotide sequence ID" value="NZ_QGDS01000002.1"/>
</dbReference>
<protein>
    <submittedName>
        <fullName evidence="1">Uncharacterized protein</fullName>
    </submittedName>
</protein>
<proteinExistence type="predicted"/>
<reference evidence="2" key="1">
    <citation type="submission" date="2017-07" db="EMBL/GenBank/DDBJ databases">
        <authorList>
            <person name="Varghese N."/>
            <person name="Submissions S."/>
        </authorList>
    </citation>
    <scope>NUCLEOTIDE SEQUENCE [LARGE SCALE GENOMIC DNA]</scope>
    <source>
        <strain evidence="2">NLAE-zl-C134</strain>
    </source>
</reference>
<evidence type="ECO:0000313" key="1">
    <source>
        <dbReference type="EMBL" id="SUQ12951.1"/>
    </source>
</evidence>
<name>A0A316A137_9FIRM</name>
<accession>A0A316A137</accession>
<dbReference type="EMBL" id="UHJJ01000002">
    <property type="protein sequence ID" value="SUQ12951.1"/>
    <property type="molecule type" value="Genomic_DNA"/>
</dbReference>
<dbReference type="Proteomes" id="UP000254051">
    <property type="component" value="Unassembled WGS sequence"/>
</dbReference>
<keyword evidence="2" id="KW-1185">Reference proteome</keyword>
<organism evidence="1 2">
    <name type="scientific">Faecalicatena contorta</name>
    <dbReference type="NCBI Taxonomy" id="39482"/>
    <lineage>
        <taxon>Bacteria</taxon>
        <taxon>Bacillati</taxon>
        <taxon>Bacillota</taxon>
        <taxon>Clostridia</taxon>
        <taxon>Lachnospirales</taxon>
        <taxon>Lachnospiraceae</taxon>
        <taxon>Faecalicatena</taxon>
    </lineage>
</organism>
<evidence type="ECO:0000313" key="2">
    <source>
        <dbReference type="Proteomes" id="UP000254051"/>
    </source>
</evidence>
<sequence>MAYERIEVPKGSLYHYKKKERLDAILRDGRIRRFGDRECWFYTSLVDTLRLMEMTVMKEGHPYVDTQGQLRKYPAFVPEDYVILRLEPRYQNGDWVRWNQELPPGCSAELLAQAEEFSALKKGFRGDQKFFRNPQVFAVAPLLEQQTPGMDMTMRL</sequence>
<gene>
    <name evidence="1" type="ORF">SAMN05216529_102167</name>
</gene>
<dbReference type="AlphaFoldDB" id="A0A316A137"/>
<dbReference type="OrthoDB" id="1854169at2"/>